<dbReference type="AlphaFoldDB" id="A0A5D3WHR4"/>
<feature type="chain" id="PRO_5023028859" description="Lipoprotein" evidence="2">
    <location>
        <begin position="26"/>
        <end position="353"/>
    </location>
</feature>
<feature type="signal peptide" evidence="2">
    <location>
        <begin position="1"/>
        <end position="25"/>
    </location>
</feature>
<dbReference type="OrthoDB" id="7068749at2"/>
<accession>A0A5D3WHR4</accession>
<organism evidence="3 4">
    <name type="scientific">Geothermobacter ehrlichii</name>
    <dbReference type="NCBI Taxonomy" id="213224"/>
    <lineage>
        <taxon>Bacteria</taxon>
        <taxon>Pseudomonadati</taxon>
        <taxon>Thermodesulfobacteriota</taxon>
        <taxon>Desulfuromonadia</taxon>
        <taxon>Desulfuromonadales</taxon>
        <taxon>Geothermobacteraceae</taxon>
        <taxon>Geothermobacter</taxon>
    </lineage>
</organism>
<reference evidence="3 4" key="1">
    <citation type="submission" date="2019-07" db="EMBL/GenBank/DDBJ databases">
        <title>Genomic Encyclopedia of Type Strains, Phase IV (KMG-IV): sequencing the most valuable type-strain genomes for metagenomic binning, comparative biology and taxonomic classification.</title>
        <authorList>
            <person name="Goeker M."/>
        </authorList>
    </citation>
    <scope>NUCLEOTIDE SEQUENCE [LARGE SCALE GENOMIC DNA]</scope>
    <source>
        <strain evidence="3 4">SS015</strain>
    </source>
</reference>
<evidence type="ECO:0000313" key="4">
    <source>
        <dbReference type="Proteomes" id="UP000324159"/>
    </source>
</evidence>
<gene>
    <name evidence="3" type="ORF">EDC39_11257</name>
</gene>
<name>A0A5D3WHR4_9BACT</name>
<comment type="caution">
    <text evidence="3">The sequence shown here is derived from an EMBL/GenBank/DDBJ whole genome shotgun (WGS) entry which is preliminary data.</text>
</comment>
<sequence>MRGKIIQLAIICFACLAITACEKLAGPSPNEVLNQYLDACLKGRYEESYSYVSAADKAVKDLQSYLKENEKKNSPFTEAIVSKVSYKILSLEKSEKTATANVEITLPDFGSIFSDVMGAAFKSAFGGGDEKEMEKILAKKFESGEVPLTTKKETFNLVKEEDGWKVFLDWKAEKIKKERQAKIQALLAEAEELKKSKKLHGAVKKYEQILELDSEMVDAKEGLKETKKEIKSFEKKQAYIKKVVLYDLKARYYDTFLEKKVPGVEFKIKNKGDKTLKKVEVTVYFKDANGTIIAEEDYYPVLVTKYSFGGNNKPLKPNYIWQMERGKFYKADSVPSEWKEGSVSAKITNIEFE</sequence>
<dbReference type="EMBL" id="VNIB01000012">
    <property type="protein sequence ID" value="TYO96769.1"/>
    <property type="molecule type" value="Genomic_DNA"/>
</dbReference>
<proteinExistence type="predicted"/>
<keyword evidence="4" id="KW-1185">Reference proteome</keyword>
<evidence type="ECO:0000256" key="1">
    <source>
        <dbReference type="SAM" id="Coils"/>
    </source>
</evidence>
<feature type="coiled-coil region" evidence="1">
    <location>
        <begin position="176"/>
        <end position="236"/>
    </location>
</feature>
<evidence type="ECO:0000256" key="2">
    <source>
        <dbReference type="SAM" id="SignalP"/>
    </source>
</evidence>
<dbReference type="Proteomes" id="UP000324159">
    <property type="component" value="Unassembled WGS sequence"/>
</dbReference>
<protein>
    <recommendedName>
        <fullName evidence="5">Lipoprotein</fullName>
    </recommendedName>
</protein>
<keyword evidence="1" id="KW-0175">Coiled coil</keyword>
<evidence type="ECO:0000313" key="3">
    <source>
        <dbReference type="EMBL" id="TYO96769.1"/>
    </source>
</evidence>
<keyword evidence="2" id="KW-0732">Signal</keyword>
<dbReference type="PROSITE" id="PS51257">
    <property type="entry name" value="PROKAR_LIPOPROTEIN"/>
    <property type="match status" value="1"/>
</dbReference>
<evidence type="ECO:0008006" key="5">
    <source>
        <dbReference type="Google" id="ProtNLM"/>
    </source>
</evidence>
<dbReference type="RefSeq" id="WP_148896612.1">
    <property type="nucleotide sequence ID" value="NZ_VNIB01000012.1"/>
</dbReference>